<dbReference type="Gene3D" id="3.90.1300.10">
    <property type="entry name" value="Amidase signature (AS) domain"/>
    <property type="match status" value="1"/>
</dbReference>
<dbReference type="STRING" id="6526.A0A2C9KVI7"/>
<name>A0A2C9KVI7_BIOGL</name>
<dbReference type="SUPFAM" id="SSF75304">
    <property type="entry name" value="Amidase signature (AS) enzymes"/>
    <property type="match status" value="1"/>
</dbReference>
<evidence type="ECO:0000259" key="1">
    <source>
        <dbReference type="Pfam" id="PF01425"/>
    </source>
</evidence>
<dbReference type="GO" id="GO:0003824">
    <property type="term" value="F:catalytic activity"/>
    <property type="evidence" value="ECO:0007669"/>
    <property type="project" value="InterPro"/>
</dbReference>
<organism evidence="2 3">
    <name type="scientific">Biomphalaria glabrata</name>
    <name type="common">Bloodfluke planorb</name>
    <name type="synonym">Freshwater snail</name>
    <dbReference type="NCBI Taxonomy" id="6526"/>
    <lineage>
        <taxon>Eukaryota</taxon>
        <taxon>Metazoa</taxon>
        <taxon>Spiralia</taxon>
        <taxon>Lophotrochozoa</taxon>
        <taxon>Mollusca</taxon>
        <taxon>Gastropoda</taxon>
        <taxon>Heterobranchia</taxon>
        <taxon>Euthyneura</taxon>
        <taxon>Panpulmonata</taxon>
        <taxon>Hygrophila</taxon>
        <taxon>Lymnaeoidea</taxon>
        <taxon>Planorbidae</taxon>
        <taxon>Biomphalaria</taxon>
    </lineage>
</organism>
<dbReference type="AlphaFoldDB" id="A0A2C9KVI7"/>
<dbReference type="Pfam" id="PF01425">
    <property type="entry name" value="Amidase"/>
    <property type="match status" value="1"/>
</dbReference>
<feature type="domain" description="Amidase" evidence="1">
    <location>
        <begin position="28"/>
        <end position="183"/>
    </location>
</feature>
<dbReference type="EnsemblMetazoa" id="BGLB024045-RA">
    <property type="protein sequence ID" value="BGLB024045-PA"/>
    <property type="gene ID" value="BGLB024045"/>
</dbReference>
<reference evidence="2" key="1">
    <citation type="submission" date="2020-05" db="UniProtKB">
        <authorList>
            <consortium name="EnsemblMetazoa"/>
        </authorList>
    </citation>
    <scope>IDENTIFICATION</scope>
    <source>
        <strain evidence="2">BB02</strain>
    </source>
</reference>
<dbReference type="InterPro" id="IPR036928">
    <property type="entry name" value="AS_sf"/>
</dbReference>
<dbReference type="VEuPathDB" id="VectorBase:BGLAX_036816"/>
<dbReference type="PANTHER" id="PTHR11895">
    <property type="entry name" value="TRANSAMIDASE"/>
    <property type="match status" value="1"/>
</dbReference>
<evidence type="ECO:0000313" key="2">
    <source>
        <dbReference type="EnsemblMetazoa" id="BGLB024045-PA"/>
    </source>
</evidence>
<proteinExistence type="predicted"/>
<evidence type="ECO:0000313" key="3">
    <source>
        <dbReference type="Proteomes" id="UP000076420"/>
    </source>
</evidence>
<dbReference type="VEuPathDB" id="VectorBase:BGLB024045"/>
<accession>A0A2C9KVI7</accession>
<gene>
    <name evidence="2" type="primary">106053070</name>
</gene>
<dbReference type="PANTHER" id="PTHR11895:SF151">
    <property type="entry name" value="GLUTAMYL-TRNA(GLN) AMIDOTRANSFERASE SUBUNIT A"/>
    <property type="match status" value="1"/>
</dbReference>
<dbReference type="InterPro" id="IPR000120">
    <property type="entry name" value="Amidase"/>
</dbReference>
<dbReference type="InterPro" id="IPR023631">
    <property type="entry name" value="Amidase_dom"/>
</dbReference>
<sequence>MKNNGNITLALNELKNNKNNAVAYIYENPAHSEGKLSGAVFTIKDNYATKDAKTEASSLILKGFNPSYDATVVARLKEEGAAIVAKTHMDELALGGTGTYSAYGLITNPLNPERMIGGSSSGAAATMTKNVSVALGSDTGDSVRLPASYTGLVGFKPSYGAISRYGLFAFASSLDTVGYFAHN</sequence>
<dbReference type="KEGG" id="bgt:106053070"/>
<protein>
    <recommendedName>
        <fullName evidence="1">Amidase domain-containing protein</fullName>
    </recommendedName>
</protein>
<dbReference type="Proteomes" id="UP000076420">
    <property type="component" value="Unassembled WGS sequence"/>
</dbReference>